<accession>A0A9P4J5M1</accession>
<dbReference type="GO" id="GO:0000400">
    <property type="term" value="F:four-way junction DNA binding"/>
    <property type="evidence" value="ECO:0007669"/>
    <property type="project" value="TreeGrafter"/>
</dbReference>
<feature type="region of interest" description="Disordered" evidence="7">
    <location>
        <begin position="406"/>
        <end position="433"/>
    </location>
</feature>
<dbReference type="GO" id="GO:0005524">
    <property type="term" value="F:ATP binding"/>
    <property type="evidence" value="ECO:0007669"/>
    <property type="project" value="UniProtKB-KW"/>
</dbReference>
<proteinExistence type="predicted"/>
<keyword evidence="5" id="KW-0234">DNA repair</keyword>
<dbReference type="Proteomes" id="UP000799439">
    <property type="component" value="Unassembled WGS sequence"/>
</dbReference>
<dbReference type="OrthoDB" id="5957327at2759"/>
<keyword evidence="9" id="KW-1185">Reference proteome</keyword>
<protein>
    <recommendedName>
        <fullName evidence="10">RecA family profile 1 domain-containing protein</fullName>
    </recommendedName>
</protein>
<keyword evidence="2" id="KW-0547">Nucleotide-binding</keyword>
<dbReference type="InterPro" id="IPR027417">
    <property type="entry name" value="P-loop_NTPase"/>
</dbReference>
<feature type="region of interest" description="Disordered" evidence="7">
    <location>
        <begin position="340"/>
        <end position="365"/>
    </location>
</feature>
<reference evidence="8" key="1">
    <citation type="journal article" date="2020" name="Stud. Mycol.">
        <title>101 Dothideomycetes genomes: a test case for predicting lifestyles and emergence of pathogens.</title>
        <authorList>
            <person name="Haridas S."/>
            <person name="Albert R."/>
            <person name="Binder M."/>
            <person name="Bloem J."/>
            <person name="Labutti K."/>
            <person name="Salamov A."/>
            <person name="Andreopoulos B."/>
            <person name="Baker S."/>
            <person name="Barry K."/>
            <person name="Bills G."/>
            <person name="Bluhm B."/>
            <person name="Cannon C."/>
            <person name="Castanera R."/>
            <person name="Culley D."/>
            <person name="Daum C."/>
            <person name="Ezra D."/>
            <person name="Gonzalez J."/>
            <person name="Henrissat B."/>
            <person name="Kuo A."/>
            <person name="Liang C."/>
            <person name="Lipzen A."/>
            <person name="Lutzoni F."/>
            <person name="Magnuson J."/>
            <person name="Mondo S."/>
            <person name="Nolan M."/>
            <person name="Ohm R."/>
            <person name="Pangilinan J."/>
            <person name="Park H.-J."/>
            <person name="Ramirez L."/>
            <person name="Alfaro M."/>
            <person name="Sun H."/>
            <person name="Tritt A."/>
            <person name="Yoshinaga Y."/>
            <person name="Zwiers L.-H."/>
            <person name="Turgeon B."/>
            <person name="Goodwin S."/>
            <person name="Spatafora J."/>
            <person name="Crous P."/>
            <person name="Grigoriev I."/>
        </authorList>
    </citation>
    <scope>NUCLEOTIDE SEQUENCE</scope>
    <source>
        <strain evidence="8">CBS 260.36</strain>
    </source>
</reference>
<dbReference type="GO" id="GO:0007131">
    <property type="term" value="P:reciprocal meiotic recombination"/>
    <property type="evidence" value="ECO:0007669"/>
    <property type="project" value="TreeGrafter"/>
</dbReference>
<dbReference type="GO" id="GO:0033065">
    <property type="term" value="C:Rad51C-XRCC3 complex"/>
    <property type="evidence" value="ECO:0007669"/>
    <property type="project" value="TreeGrafter"/>
</dbReference>
<dbReference type="EMBL" id="ML996083">
    <property type="protein sequence ID" value="KAF2155031.1"/>
    <property type="molecule type" value="Genomic_DNA"/>
</dbReference>
<dbReference type="AlphaFoldDB" id="A0A9P4J5M1"/>
<evidence type="ECO:0000313" key="9">
    <source>
        <dbReference type="Proteomes" id="UP000799439"/>
    </source>
</evidence>
<comment type="subcellular location">
    <subcellularLocation>
        <location evidence="1">Nucleus</location>
    </subcellularLocation>
</comment>
<evidence type="ECO:0000256" key="5">
    <source>
        <dbReference type="ARBA" id="ARBA00023204"/>
    </source>
</evidence>
<feature type="region of interest" description="Disordered" evidence="7">
    <location>
        <begin position="1"/>
        <end position="23"/>
    </location>
</feature>
<evidence type="ECO:0000256" key="2">
    <source>
        <dbReference type="ARBA" id="ARBA00022741"/>
    </source>
</evidence>
<dbReference type="GO" id="GO:0000707">
    <property type="term" value="P:meiotic DNA recombinase assembly"/>
    <property type="evidence" value="ECO:0007669"/>
    <property type="project" value="TreeGrafter"/>
</dbReference>
<evidence type="ECO:0000256" key="6">
    <source>
        <dbReference type="ARBA" id="ARBA00023242"/>
    </source>
</evidence>
<dbReference type="InterPro" id="IPR052093">
    <property type="entry name" value="HR_Repair_Mediator"/>
</dbReference>
<keyword evidence="6" id="KW-0539">Nucleus</keyword>
<evidence type="ECO:0000256" key="3">
    <source>
        <dbReference type="ARBA" id="ARBA00022763"/>
    </source>
</evidence>
<evidence type="ECO:0000256" key="4">
    <source>
        <dbReference type="ARBA" id="ARBA00022840"/>
    </source>
</evidence>
<dbReference type="Gene3D" id="3.40.50.300">
    <property type="entry name" value="P-loop containing nucleotide triphosphate hydrolases"/>
    <property type="match status" value="1"/>
</dbReference>
<gene>
    <name evidence="8" type="ORF">K461DRAFT_319506</name>
</gene>
<evidence type="ECO:0008006" key="10">
    <source>
        <dbReference type="Google" id="ProtNLM"/>
    </source>
</evidence>
<dbReference type="GO" id="GO:0033063">
    <property type="term" value="C:Rad51B-Rad51C-Rad51D-XRCC2 complex"/>
    <property type="evidence" value="ECO:0007669"/>
    <property type="project" value="TreeGrafter"/>
</dbReference>
<dbReference type="SUPFAM" id="SSF52540">
    <property type="entry name" value="P-loop containing nucleoside triphosphate hydrolases"/>
    <property type="match status" value="1"/>
</dbReference>
<dbReference type="GO" id="GO:0008821">
    <property type="term" value="F:crossover junction DNA endonuclease activity"/>
    <property type="evidence" value="ECO:0007669"/>
    <property type="project" value="TreeGrafter"/>
</dbReference>
<sequence>MAIHDASPRPPSSSALPSSSHRLPTVSATQALEDLVNNAPTPLSTGLSQLDALLSEHMPNGSTEGFNPAPKAPGLPPGSLIEVWGPSGGGKTTLTMTLAASALKSGAAVIWLDLSTPIVPHRLRSILGSVATEVDASSFHHLALPSLSHLLALLQNPPTYLPWTAQSLLVVENLHHAVDIAYPRVSHTGQGEQAKWASTRRSAVLGNVAALLRRLAAVHAIATAVVTTNASTRSRGSMGTGAVLVPALGGLEWERALGGRWVLFRDFASEVEDGKATKNLDWERPRRFVGVTKLGTRAMTEDDGDVGVVFQFDIDETGIVDLAQTRPRRSIAEGDVGAEVVENGTNGSSGLPTRMISPSHHRPSKRHFDEIADSESDGEYGWDEGDGDEVLVAAEGLIDEEDLFATTAPDAVPSAAGKVPDTGTEEGDNGSNAAEAAIMELEDRRHTG</sequence>
<feature type="compositionally biased region" description="Low complexity" evidence="7">
    <location>
        <begin position="12"/>
        <end position="23"/>
    </location>
</feature>
<evidence type="ECO:0000256" key="1">
    <source>
        <dbReference type="ARBA" id="ARBA00004123"/>
    </source>
</evidence>
<dbReference type="GO" id="GO:0005657">
    <property type="term" value="C:replication fork"/>
    <property type="evidence" value="ECO:0007669"/>
    <property type="project" value="TreeGrafter"/>
</dbReference>
<dbReference type="PANTHER" id="PTHR46239">
    <property type="entry name" value="DNA REPAIR PROTEIN RAD51 HOMOLOG 3 RAD51C"/>
    <property type="match status" value="1"/>
</dbReference>
<keyword evidence="3" id="KW-0227">DNA damage</keyword>
<name>A0A9P4J5M1_9PEZI</name>
<comment type="caution">
    <text evidence="8">The sequence shown here is derived from an EMBL/GenBank/DDBJ whole genome shotgun (WGS) entry which is preliminary data.</text>
</comment>
<organism evidence="8 9">
    <name type="scientific">Myriangium duriaei CBS 260.36</name>
    <dbReference type="NCBI Taxonomy" id="1168546"/>
    <lineage>
        <taxon>Eukaryota</taxon>
        <taxon>Fungi</taxon>
        <taxon>Dikarya</taxon>
        <taxon>Ascomycota</taxon>
        <taxon>Pezizomycotina</taxon>
        <taxon>Dothideomycetes</taxon>
        <taxon>Dothideomycetidae</taxon>
        <taxon>Myriangiales</taxon>
        <taxon>Myriangiaceae</taxon>
        <taxon>Myriangium</taxon>
    </lineage>
</organism>
<keyword evidence="4" id="KW-0067">ATP-binding</keyword>
<dbReference type="PANTHER" id="PTHR46239:SF1">
    <property type="entry name" value="DNA REPAIR PROTEIN RAD51 HOMOLOG 3"/>
    <property type="match status" value="1"/>
</dbReference>
<evidence type="ECO:0000313" key="8">
    <source>
        <dbReference type="EMBL" id="KAF2155031.1"/>
    </source>
</evidence>
<evidence type="ECO:0000256" key="7">
    <source>
        <dbReference type="SAM" id="MobiDB-lite"/>
    </source>
</evidence>